<keyword evidence="2" id="KW-0479">Metal-binding</keyword>
<dbReference type="Gene3D" id="4.10.60.10">
    <property type="entry name" value="Zinc finger, CCHC-type"/>
    <property type="match status" value="1"/>
</dbReference>
<evidence type="ECO:0000259" key="12">
    <source>
        <dbReference type="PROSITE" id="PS50994"/>
    </source>
</evidence>
<dbReference type="OrthoDB" id="413361at2759"/>
<keyword evidence="8" id="KW-0548">Nucleotidyltransferase</keyword>
<gene>
    <name evidence="13" type="primary">POLX_999</name>
    <name evidence="13" type="ORF">TNCT_458371</name>
</gene>
<dbReference type="InterPro" id="IPR012337">
    <property type="entry name" value="RNaseH-like_sf"/>
</dbReference>
<keyword evidence="9" id="KW-0233">DNA recombination</keyword>
<evidence type="ECO:0000256" key="5">
    <source>
        <dbReference type="ARBA" id="ARBA00022842"/>
    </source>
</evidence>
<sequence>MRLPSKSTDSTALVATRKKVFKKPKRKCYVCRKPGHLAKDCWKKGSKPKVEGDAFVCTVKGVPESEASKDECSLFRDDRVRLKGVKTVHGLYALEMRVLYPEICVVGQICDGCYGKQCCRPFGTRKQRAITPGDLINIDICGPMQEQSLGGAKYYVCFKDDFTKYRRVFFMQSKNEVSKCLETFLNEAKNTGHMIKEVLSDGGGEVINSTVKSLLEKSDMEIVKKPLQTPEPDMEKEIEEISCNAEDTEETLVQKSSRNLHDRSILKMPAKFDSFVLMKEHIEPETYKEAMTSEDSDKWLAAMKEELESLSNNNTWILVNLPSNRKTIGNRWVFKITQYLSLSADVPYRKAVGSLMFLAIVTRPDLAYAMGMLSQVLDKP</sequence>
<evidence type="ECO:0000313" key="14">
    <source>
        <dbReference type="Proteomes" id="UP000887116"/>
    </source>
</evidence>
<proteinExistence type="predicted"/>
<feature type="domain" description="Integrase catalytic" evidence="12">
    <location>
        <begin position="128"/>
        <end position="237"/>
    </location>
</feature>
<evidence type="ECO:0000256" key="1">
    <source>
        <dbReference type="ARBA" id="ARBA00022722"/>
    </source>
</evidence>
<evidence type="ECO:0000256" key="7">
    <source>
        <dbReference type="ARBA" id="ARBA00022918"/>
    </source>
</evidence>
<dbReference type="AlphaFoldDB" id="A0A8X6FQI5"/>
<dbReference type="GO" id="GO:0015074">
    <property type="term" value="P:DNA integration"/>
    <property type="evidence" value="ECO:0007669"/>
    <property type="project" value="UniProtKB-KW"/>
</dbReference>
<evidence type="ECO:0000313" key="13">
    <source>
        <dbReference type="EMBL" id="GFQ87010.1"/>
    </source>
</evidence>
<dbReference type="GO" id="GO:0003676">
    <property type="term" value="F:nucleic acid binding"/>
    <property type="evidence" value="ECO:0007669"/>
    <property type="project" value="InterPro"/>
</dbReference>
<keyword evidence="8" id="KW-0239">DNA-directed DNA polymerase</keyword>
<dbReference type="SMART" id="SM00343">
    <property type="entry name" value="ZnF_C2HC"/>
    <property type="match status" value="1"/>
</dbReference>
<keyword evidence="14" id="KW-1185">Reference proteome</keyword>
<keyword evidence="3" id="KW-0255">Endonuclease</keyword>
<keyword evidence="5" id="KW-0460">Magnesium</keyword>
<organism evidence="13 14">
    <name type="scientific">Trichonephila clavata</name>
    <name type="common">Joro spider</name>
    <name type="synonym">Nephila clavata</name>
    <dbReference type="NCBI Taxonomy" id="2740835"/>
    <lineage>
        <taxon>Eukaryota</taxon>
        <taxon>Metazoa</taxon>
        <taxon>Ecdysozoa</taxon>
        <taxon>Arthropoda</taxon>
        <taxon>Chelicerata</taxon>
        <taxon>Arachnida</taxon>
        <taxon>Araneae</taxon>
        <taxon>Araneomorphae</taxon>
        <taxon>Entelegynae</taxon>
        <taxon>Araneoidea</taxon>
        <taxon>Nephilidae</taxon>
        <taxon>Trichonephila</taxon>
    </lineage>
</organism>
<dbReference type="PROSITE" id="PS50994">
    <property type="entry name" value="INTEGRASE"/>
    <property type="match status" value="1"/>
</dbReference>
<dbReference type="PROSITE" id="PS50158">
    <property type="entry name" value="ZF_CCHC"/>
    <property type="match status" value="1"/>
</dbReference>
<dbReference type="PANTHER" id="PTHR42648">
    <property type="entry name" value="TRANSPOSASE, PUTATIVE-RELATED"/>
    <property type="match status" value="1"/>
</dbReference>
<evidence type="ECO:0000256" key="10">
    <source>
        <dbReference type="PROSITE-ProRule" id="PRU00047"/>
    </source>
</evidence>
<dbReference type="GO" id="GO:0008270">
    <property type="term" value="F:zinc ion binding"/>
    <property type="evidence" value="ECO:0007669"/>
    <property type="project" value="UniProtKB-KW"/>
</dbReference>
<comment type="caution">
    <text evidence="13">The sequence shown here is derived from an EMBL/GenBank/DDBJ whole genome shotgun (WGS) entry which is preliminary data.</text>
</comment>
<protein>
    <submittedName>
        <fullName evidence="13">Retrovirus-related Pol polyprotein from transposon TNT 1-94</fullName>
    </submittedName>
</protein>
<dbReference type="InterPro" id="IPR001584">
    <property type="entry name" value="Integrase_cat-core"/>
</dbReference>
<keyword evidence="4" id="KW-0378">Hydrolase</keyword>
<evidence type="ECO:0000256" key="3">
    <source>
        <dbReference type="ARBA" id="ARBA00022759"/>
    </source>
</evidence>
<evidence type="ECO:0000256" key="6">
    <source>
        <dbReference type="ARBA" id="ARBA00022908"/>
    </source>
</evidence>
<dbReference type="SUPFAM" id="SSF53098">
    <property type="entry name" value="Ribonuclease H-like"/>
    <property type="match status" value="1"/>
</dbReference>
<dbReference type="InterPro" id="IPR036875">
    <property type="entry name" value="Znf_CCHC_sf"/>
</dbReference>
<dbReference type="InterPro" id="IPR039537">
    <property type="entry name" value="Retrotran_Ty1/copia-like"/>
</dbReference>
<evidence type="ECO:0000256" key="4">
    <source>
        <dbReference type="ARBA" id="ARBA00022801"/>
    </source>
</evidence>
<keyword evidence="10" id="KW-0862">Zinc</keyword>
<dbReference type="InterPro" id="IPR036397">
    <property type="entry name" value="RNaseH_sf"/>
</dbReference>
<dbReference type="Gene3D" id="3.30.420.10">
    <property type="entry name" value="Ribonuclease H-like superfamily/Ribonuclease H"/>
    <property type="match status" value="1"/>
</dbReference>
<keyword evidence="8" id="KW-0808">Transferase</keyword>
<keyword evidence="1" id="KW-0540">Nuclease</keyword>
<accession>A0A8X6FQI5</accession>
<dbReference type="GO" id="GO:0006310">
    <property type="term" value="P:DNA recombination"/>
    <property type="evidence" value="ECO:0007669"/>
    <property type="project" value="UniProtKB-KW"/>
</dbReference>
<evidence type="ECO:0000256" key="9">
    <source>
        <dbReference type="ARBA" id="ARBA00023172"/>
    </source>
</evidence>
<dbReference type="GO" id="GO:0003887">
    <property type="term" value="F:DNA-directed DNA polymerase activity"/>
    <property type="evidence" value="ECO:0007669"/>
    <property type="project" value="UniProtKB-KW"/>
</dbReference>
<dbReference type="GO" id="GO:0003964">
    <property type="term" value="F:RNA-directed DNA polymerase activity"/>
    <property type="evidence" value="ECO:0007669"/>
    <property type="project" value="UniProtKB-KW"/>
</dbReference>
<evidence type="ECO:0000256" key="2">
    <source>
        <dbReference type="ARBA" id="ARBA00022723"/>
    </source>
</evidence>
<evidence type="ECO:0000259" key="11">
    <source>
        <dbReference type="PROSITE" id="PS50158"/>
    </source>
</evidence>
<keyword evidence="7" id="KW-0695">RNA-directed DNA polymerase</keyword>
<name>A0A8X6FQI5_TRICU</name>
<dbReference type="Pfam" id="PF00098">
    <property type="entry name" value="zf-CCHC"/>
    <property type="match status" value="1"/>
</dbReference>
<keyword evidence="10" id="KW-0863">Zinc-finger</keyword>
<keyword evidence="6" id="KW-0229">DNA integration</keyword>
<reference evidence="13" key="1">
    <citation type="submission" date="2020-07" db="EMBL/GenBank/DDBJ databases">
        <title>Multicomponent nature underlies the extraordinary mechanical properties of spider dragline silk.</title>
        <authorList>
            <person name="Kono N."/>
            <person name="Nakamura H."/>
            <person name="Mori M."/>
            <person name="Yoshida Y."/>
            <person name="Ohtoshi R."/>
            <person name="Malay A.D."/>
            <person name="Moran D.A.P."/>
            <person name="Tomita M."/>
            <person name="Numata K."/>
            <person name="Arakawa K."/>
        </authorList>
    </citation>
    <scope>NUCLEOTIDE SEQUENCE</scope>
</reference>
<evidence type="ECO:0000256" key="8">
    <source>
        <dbReference type="ARBA" id="ARBA00022932"/>
    </source>
</evidence>
<dbReference type="GO" id="GO:0004519">
    <property type="term" value="F:endonuclease activity"/>
    <property type="evidence" value="ECO:0007669"/>
    <property type="project" value="UniProtKB-KW"/>
</dbReference>
<dbReference type="PANTHER" id="PTHR42648:SF11">
    <property type="entry name" value="TRANSPOSON TY4-P GAG-POL POLYPROTEIN"/>
    <property type="match status" value="1"/>
</dbReference>
<dbReference type="SUPFAM" id="SSF57756">
    <property type="entry name" value="Retrovirus zinc finger-like domains"/>
    <property type="match status" value="1"/>
</dbReference>
<dbReference type="Proteomes" id="UP000887116">
    <property type="component" value="Unassembled WGS sequence"/>
</dbReference>
<dbReference type="EMBL" id="BMAO01033101">
    <property type="protein sequence ID" value="GFQ87010.1"/>
    <property type="molecule type" value="Genomic_DNA"/>
</dbReference>
<feature type="domain" description="CCHC-type" evidence="11">
    <location>
        <begin position="26"/>
        <end position="41"/>
    </location>
</feature>
<dbReference type="InterPro" id="IPR001878">
    <property type="entry name" value="Znf_CCHC"/>
</dbReference>
<dbReference type="GO" id="GO:0016787">
    <property type="term" value="F:hydrolase activity"/>
    <property type="evidence" value="ECO:0007669"/>
    <property type="project" value="UniProtKB-KW"/>
</dbReference>